<dbReference type="CDD" id="cd07307">
    <property type="entry name" value="BAR"/>
    <property type="match status" value="1"/>
</dbReference>
<dbReference type="Gene3D" id="1.20.1270.60">
    <property type="entry name" value="Arfaptin homology (AH) domain/BAR domain"/>
    <property type="match status" value="1"/>
</dbReference>
<dbReference type="InterPro" id="IPR004148">
    <property type="entry name" value="BAR_dom"/>
</dbReference>
<feature type="region of interest" description="Disordered" evidence="1">
    <location>
        <begin position="419"/>
        <end position="438"/>
    </location>
</feature>
<protein>
    <recommendedName>
        <fullName evidence="2">BAR domain-containing protein</fullName>
    </recommendedName>
</protein>
<accession>A0AAV8TZH4</accession>
<feature type="region of interest" description="Disordered" evidence="1">
    <location>
        <begin position="447"/>
        <end position="469"/>
    </location>
</feature>
<feature type="compositionally biased region" description="Polar residues" evidence="1">
    <location>
        <begin position="538"/>
        <end position="551"/>
    </location>
</feature>
<feature type="region of interest" description="Disordered" evidence="1">
    <location>
        <begin position="384"/>
        <end position="406"/>
    </location>
</feature>
<dbReference type="PANTHER" id="PTHR34119:SF19">
    <property type="entry name" value="HYDROXYPROLINE-RICH GLYCOPROTEIN FAMILY PROTEIN"/>
    <property type="match status" value="1"/>
</dbReference>
<evidence type="ECO:0000259" key="2">
    <source>
        <dbReference type="Pfam" id="PF03114"/>
    </source>
</evidence>
<evidence type="ECO:0000256" key="1">
    <source>
        <dbReference type="SAM" id="MobiDB-lite"/>
    </source>
</evidence>
<dbReference type="SUPFAM" id="SSF103657">
    <property type="entry name" value="BAR/IMD domain-like"/>
    <property type="match status" value="1"/>
</dbReference>
<feature type="region of interest" description="Disordered" evidence="1">
    <location>
        <begin position="295"/>
        <end position="334"/>
    </location>
</feature>
<feature type="compositionally biased region" description="Low complexity" evidence="1">
    <location>
        <begin position="384"/>
        <end position="394"/>
    </location>
</feature>
<dbReference type="InterPro" id="IPR037488">
    <property type="entry name" value="At2g33490-like"/>
</dbReference>
<feature type="domain" description="BAR" evidence="2">
    <location>
        <begin position="76"/>
        <end position="225"/>
    </location>
</feature>
<feature type="compositionally biased region" description="Polar residues" evidence="1">
    <location>
        <begin position="564"/>
        <end position="573"/>
    </location>
</feature>
<feature type="compositionally biased region" description="Basic and acidic residues" evidence="1">
    <location>
        <begin position="395"/>
        <end position="405"/>
    </location>
</feature>
<dbReference type="Proteomes" id="UP001159364">
    <property type="component" value="Linkage Group LG02"/>
</dbReference>
<dbReference type="InterPro" id="IPR027267">
    <property type="entry name" value="AH/BAR_dom_sf"/>
</dbReference>
<organism evidence="3 4">
    <name type="scientific">Erythroxylum novogranatense</name>
    <dbReference type="NCBI Taxonomy" id="1862640"/>
    <lineage>
        <taxon>Eukaryota</taxon>
        <taxon>Viridiplantae</taxon>
        <taxon>Streptophyta</taxon>
        <taxon>Embryophyta</taxon>
        <taxon>Tracheophyta</taxon>
        <taxon>Spermatophyta</taxon>
        <taxon>Magnoliopsida</taxon>
        <taxon>eudicotyledons</taxon>
        <taxon>Gunneridae</taxon>
        <taxon>Pentapetalae</taxon>
        <taxon>rosids</taxon>
        <taxon>fabids</taxon>
        <taxon>Malpighiales</taxon>
        <taxon>Erythroxylaceae</taxon>
        <taxon>Erythroxylum</taxon>
    </lineage>
</organism>
<proteinExistence type="predicted"/>
<dbReference type="EMBL" id="JAIWQS010000002">
    <property type="protein sequence ID" value="KAJ8771916.1"/>
    <property type="molecule type" value="Genomic_DNA"/>
</dbReference>
<dbReference type="GO" id="GO:0005737">
    <property type="term" value="C:cytoplasm"/>
    <property type="evidence" value="ECO:0007669"/>
    <property type="project" value="InterPro"/>
</dbReference>
<feature type="region of interest" description="Disordered" evidence="1">
    <location>
        <begin position="498"/>
        <end position="579"/>
    </location>
</feature>
<comment type="caution">
    <text evidence="3">The sequence shown here is derived from an EMBL/GenBank/DDBJ whole genome shotgun (WGS) entry which is preliminary data.</text>
</comment>
<feature type="compositionally biased region" description="Polar residues" evidence="1">
    <location>
        <begin position="424"/>
        <end position="433"/>
    </location>
</feature>
<keyword evidence="4" id="KW-1185">Reference proteome</keyword>
<dbReference type="AlphaFoldDB" id="A0AAV8TZH4"/>
<gene>
    <name evidence="3" type="ORF">K2173_027093</name>
</gene>
<dbReference type="PANTHER" id="PTHR34119">
    <property type="entry name" value="HYDROXYPROLINE-RICH GLYCOPROTEIN-LIKE"/>
    <property type="match status" value="1"/>
</dbReference>
<feature type="compositionally biased region" description="Low complexity" evidence="1">
    <location>
        <begin position="501"/>
        <end position="524"/>
    </location>
</feature>
<reference evidence="3 4" key="1">
    <citation type="submission" date="2021-09" db="EMBL/GenBank/DDBJ databases">
        <title>Genomic insights and catalytic innovation underlie evolution of tropane alkaloids biosynthesis.</title>
        <authorList>
            <person name="Wang Y.-J."/>
            <person name="Tian T."/>
            <person name="Huang J.-P."/>
            <person name="Huang S.-X."/>
        </authorList>
    </citation>
    <scope>NUCLEOTIDE SEQUENCE [LARGE SCALE GENOMIC DNA]</scope>
    <source>
        <strain evidence="3">KIB-2018</strain>
        <tissue evidence="3">Leaf</tissue>
    </source>
</reference>
<evidence type="ECO:0000313" key="4">
    <source>
        <dbReference type="Proteomes" id="UP001159364"/>
    </source>
</evidence>
<dbReference type="Pfam" id="PF03114">
    <property type="entry name" value="BAR"/>
    <property type="match status" value="1"/>
</dbReference>
<evidence type="ECO:0000313" key="3">
    <source>
        <dbReference type="EMBL" id="KAJ8771916.1"/>
    </source>
</evidence>
<sequence>MKSSLGKLRGFKLQKNDAKDKRDTFPSAMLDELAQASQDMRDCYDSLLSAAAAIANSAYEFSESLQEMGSFLLKTTAFHENNETGKILLFLGNLQLELQKIVDTYRSHVFLTITSPSESLLSELRTLEDMKRQCDGKRSIYEYMLAQQKEKGRSKNGKGKSFTQEQLQTAYNEFDEEATMCIFRMKSLKQRQLRSLLTQAARHYAAQLNFFRKGLRSLEAVEPQVKLVTEQQHIDYQFSGLANDGEDKSGTEYNANESRDLSIHYRQNKLDHDVISMSRDSMEVDEVDVSFPQISTVESLESNPEKNEKGLLVSGREPKGGSHSAPIIPDRKPNSAERFRQMQESAPWKSNTYALPTPIDVRITPSSRPSNSFSLTRLTDLSGSSHSFWHSSPSEQKKHEKDSGDSRLAGLVVFKTTAAERESNSSCGSTQIPTPLREGVLVSQLDARNTSDSNKTKQHSFPGPRIDKAYTTKPALSASGPIPSNEHFKHVSGIFSCSPVSQPTAPSEASPSTSPPFASSPRTSELQELPRPPRDLATKTTKSKASISQSAPLIRNPEPFRTNKIPSSTTNLASRLPPPPLLVSQSFSVRSSSQRTMTTHASKLLESPKALSKAEEVESPPLTPIFLAKMKLASTNPELIAHSDQIGGGSW</sequence>
<name>A0AAV8TZH4_9ROSI</name>